<dbReference type="HAMAP" id="MF_02126">
    <property type="entry name" value="RF_methyltr_PrmC"/>
    <property type="match status" value="1"/>
</dbReference>
<dbReference type="CDD" id="cd02440">
    <property type="entry name" value="AdoMet_MTases"/>
    <property type="match status" value="1"/>
</dbReference>
<sequence>MEKSRDVWTISSLLNWTINYFKSKGIESARLDAEVLLSHVLGQKRIYLYVHFDEPMEAKELAKFREYVAKRARHIPVAYILGQREFMGFDFKVTKDTLIPRPDTEILVENTIAEVNKNFDDKQSYDIVDIGTGSGAIILSLLKNLPKAKGFTVDISANAVAVAKENAQNLQVDDRCEFFVGDLFEPVKDKVFDVIVSNPPYIPQKDIATLEIDVKNYEPLSALTDNKDGLSFYQRLFAQGMKYLKDGGFMAVEIGIYQAEPVKQMAIDNGWQNIEIIKDYAGIDRVVLAWKQN</sequence>
<keyword evidence="3 5" id="KW-0949">S-adenosyl-L-methionine</keyword>
<dbReference type="PANTHER" id="PTHR18895">
    <property type="entry name" value="HEMK METHYLTRANSFERASE"/>
    <property type="match status" value="1"/>
</dbReference>
<name>A0A378NTU3_9FIRM</name>
<dbReference type="InterPro" id="IPR007848">
    <property type="entry name" value="Small_mtfrase_dom"/>
</dbReference>
<dbReference type="InterPro" id="IPR050320">
    <property type="entry name" value="N5-glutamine_MTase"/>
</dbReference>
<reference evidence="8 9" key="1">
    <citation type="submission" date="2018-06" db="EMBL/GenBank/DDBJ databases">
        <authorList>
            <consortium name="Pathogen Informatics"/>
            <person name="Doyle S."/>
        </authorList>
    </citation>
    <scope>NUCLEOTIDE SEQUENCE [LARGE SCALE GENOMIC DNA]</scope>
    <source>
        <strain evidence="8 9">NCTC10571</strain>
    </source>
</reference>
<evidence type="ECO:0000259" key="7">
    <source>
        <dbReference type="Pfam" id="PF17827"/>
    </source>
</evidence>
<dbReference type="Pfam" id="PF17827">
    <property type="entry name" value="PrmC_N"/>
    <property type="match status" value="1"/>
</dbReference>
<feature type="domain" description="Methyltransferase small" evidence="6">
    <location>
        <begin position="117"/>
        <end position="206"/>
    </location>
</feature>
<evidence type="ECO:0000256" key="3">
    <source>
        <dbReference type="ARBA" id="ARBA00022691"/>
    </source>
</evidence>
<dbReference type="FunFam" id="3.40.50.150:FF:000053">
    <property type="entry name" value="Release factor glutamine methyltransferase"/>
    <property type="match status" value="1"/>
</dbReference>
<dbReference type="InterPro" id="IPR040758">
    <property type="entry name" value="PrmC_N"/>
</dbReference>
<dbReference type="AlphaFoldDB" id="A0A378NTU3"/>
<comment type="caution">
    <text evidence="5">Lacks conserved residue(s) required for the propagation of feature annotation.</text>
</comment>
<proteinExistence type="inferred from homology"/>
<feature type="domain" description="Release factor glutamine methyltransferase N-terminal" evidence="7">
    <location>
        <begin position="13"/>
        <end position="82"/>
    </location>
</feature>
<accession>A0A378NTU3</accession>
<dbReference type="PANTHER" id="PTHR18895:SF74">
    <property type="entry name" value="MTRF1L RELEASE FACTOR GLUTAMINE METHYLTRANSFERASE"/>
    <property type="match status" value="1"/>
</dbReference>
<feature type="binding site" evidence="5">
    <location>
        <position position="154"/>
    </location>
    <ligand>
        <name>S-adenosyl-L-methionine</name>
        <dbReference type="ChEBI" id="CHEBI:59789"/>
    </ligand>
</feature>
<dbReference type="InterPro" id="IPR019874">
    <property type="entry name" value="RF_methyltr_PrmC"/>
</dbReference>
<dbReference type="InterPro" id="IPR004556">
    <property type="entry name" value="HemK-like"/>
</dbReference>
<dbReference type="Pfam" id="PF05175">
    <property type="entry name" value="MTS"/>
    <property type="match status" value="1"/>
</dbReference>
<evidence type="ECO:0000256" key="2">
    <source>
        <dbReference type="ARBA" id="ARBA00022679"/>
    </source>
</evidence>
<evidence type="ECO:0000313" key="9">
    <source>
        <dbReference type="Proteomes" id="UP000255234"/>
    </source>
</evidence>
<dbReference type="Proteomes" id="UP000255234">
    <property type="component" value="Unassembled WGS sequence"/>
</dbReference>
<comment type="catalytic activity">
    <reaction evidence="4 5">
        <text>L-glutaminyl-[peptide chain release factor] + S-adenosyl-L-methionine = N(5)-methyl-L-glutaminyl-[peptide chain release factor] + S-adenosyl-L-homocysteine + H(+)</text>
        <dbReference type="Rhea" id="RHEA:42896"/>
        <dbReference type="Rhea" id="RHEA-COMP:10271"/>
        <dbReference type="Rhea" id="RHEA-COMP:10272"/>
        <dbReference type="ChEBI" id="CHEBI:15378"/>
        <dbReference type="ChEBI" id="CHEBI:30011"/>
        <dbReference type="ChEBI" id="CHEBI:57856"/>
        <dbReference type="ChEBI" id="CHEBI:59789"/>
        <dbReference type="ChEBI" id="CHEBI:61891"/>
        <dbReference type="EC" id="2.1.1.297"/>
    </reaction>
</comment>
<dbReference type="InterPro" id="IPR002052">
    <property type="entry name" value="DNA_methylase_N6_adenine_CS"/>
</dbReference>
<dbReference type="STRING" id="1122216.GCA_000423385_01983"/>
<protein>
    <recommendedName>
        <fullName evidence="5">Release factor glutamine methyltransferase</fullName>
        <shortName evidence="5">RF MTase</shortName>
        <ecNumber evidence="5">2.1.1.297</ecNumber>
    </recommendedName>
    <alternativeName>
        <fullName evidence="5">N5-glutamine methyltransferase PrmC</fullName>
    </alternativeName>
    <alternativeName>
        <fullName evidence="5">Protein-(glutamine-N5) MTase PrmC</fullName>
    </alternativeName>
    <alternativeName>
        <fullName evidence="5">Protein-glutamine N-methyltransferase PrmC</fullName>
    </alternativeName>
</protein>
<dbReference type="GO" id="GO:0032259">
    <property type="term" value="P:methylation"/>
    <property type="evidence" value="ECO:0007669"/>
    <property type="project" value="UniProtKB-KW"/>
</dbReference>
<dbReference type="EC" id="2.1.1.297" evidence="5"/>
<dbReference type="PROSITE" id="PS00092">
    <property type="entry name" value="N6_MTASE"/>
    <property type="match status" value="1"/>
</dbReference>
<dbReference type="RefSeq" id="WP_115151990.1">
    <property type="nucleotide sequence ID" value="NZ_UGPP01000001.1"/>
</dbReference>
<dbReference type="NCBIfam" id="TIGR00536">
    <property type="entry name" value="hemK_fam"/>
    <property type="match status" value="1"/>
</dbReference>
<dbReference type="NCBIfam" id="TIGR03534">
    <property type="entry name" value="RF_mod_PrmC"/>
    <property type="match status" value="1"/>
</dbReference>
<feature type="binding site" evidence="5">
    <location>
        <begin position="131"/>
        <end position="135"/>
    </location>
    <ligand>
        <name>S-adenosyl-L-methionine</name>
        <dbReference type="ChEBI" id="CHEBI:59789"/>
    </ligand>
</feature>
<dbReference type="Gene3D" id="1.10.8.10">
    <property type="entry name" value="DNA helicase RuvA subunit, C-terminal domain"/>
    <property type="match status" value="1"/>
</dbReference>
<gene>
    <name evidence="5 8" type="primary">prmC</name>
    <name evidence="8" type="ORF">NCTC10571_01963</name>
</gene>
<dbReference type="EMBL" id="UGPP01000001">
    <property type="protein sequence ID" value="STY71790.1"/>
    <property type="molecule type" value="Genomic_DNA"/>
</dbReference>
<comment type="function">
    <text evidence="5">Methylates the class 1 translation termination release factors RF1/PrfA and RF2/PrfB on the glutamine residue of the universally conserved GGQ motif.</text>
</comment>
<dbReference type="PRINTS" id="PR00507">
    <property type="entry name" value="N12N6MTFRASE"/>
</dbReference>
<dbReference type="InterPro" id="IPR029063">
    <property type="entry name" value="SAM-dependent_MTases_sf"/>
</dbReference>
<keyword evidence="1 5" id="KW-0489">Methyltransferase</keyword>
<feature type="binding site" evidence="5">
    <location>
        <begin position="198"/>
        <end position="201"/>
    </location>
    <ligand>
        <name>substrate</name>
    </ligand>
</feature>
<organism evidence="8 9">
    <name type="scientific">Megamonas hypermegale</name>
    <dbReference type="NCBI Taxonomy" id="158847"/>
    <lineage>
        <taxon>Bacteria</taxon>
        <taxon>Bacillati</taxon>
        <taxon>Bacillota</taxon>
        <taxon>Negativicutes</taxon>
        <taxon>Selenomonadales</taxon>
        <taxon>Selenomonadaceae</taxon>
        <taxon>Megamonas</taxon>
    </lineage>
</organism>
<dbReference type="GO" id="GO:0003676">
    <property type="term" value="F:nucleic acid binding"/>
    <property type="evidence" value="ECO:0007669"/>
    <property type="project" value="InterPro"/>
</dbReference>
<evidence type="ECO:0000256" key="1">
    <source>
        <dbReference type="ARBA" id="ARBA00022603"/>
    </source>
</evidence>
<feature type="binding site" evidence="5">
    <location>
        <position position="198"/>
    </location>
    <ligand>
        <name>S-adenosyl-L-methionine</name>
        <dbReference type="ChEBI" id="CHEBI:59789"/>
    </ligand>
</feature>
<keyword evidence="2 5" id="KW-0808">Transferase</keyword>
<dbReference type="SUPFAM" id="SSF53335">
    <property type="entry name" value="S-adenosyl-L-methionine-dependent methyltransferases"/>
    <property type="match status" value="1"/>
</dbReference>
<evidence type="ECO:0000256" key="5">
    <source>
        <dbReference type="HAMAP-Rule" id="MF_02126"/>
    </source>
</evidence>
<evidence type="ECO:0000256" key="4">
    <source>
        <dbReference type="ARBA" id="ARBA00048391"/>
    </source>
</evidence>
<dbReference type="GO" id="GO:0102559">
    <property type="term" value="F:peptide chain release factor N(5)-glutamine methyltransferase activity"/>
    <property type="evidence" value="ECO:0007669"/>
    <property type="project" value="UniProtKB-EC"/>
</dbReference>
<dbReference type="Gene3D" id="3.40.50.150">
    <property type="entry name" value="Vaccinia Virus protein VP39"/>
    <property type="match status" value="1"/>
</dbReference>
<evidence type="ECO:0000259" key="6">
    <source>
        <dbReference type="Pfam" id="PF05175"/>
    </source>
</evidence>
<evidence type="ECO:0000313" key="8">
    <source>
        <dbReference type="EMBL" id="STY71790.1"/>
    </source>
</evidence>
<comment type="similarity">
    <text evidence="5">Belongs to the protein N5-glutamine methyltransferase family. PrmC subfamily.</text>
</comment>